<keyword evidence="4" id="KW-1185">Reference proteome</keyword>
<dbReference type="Pfam" id="PF01476">
    <property type="entry name" value="LysM"/>
    <property type="match status" value="1"/>
</dbReference>
<proteinExistence type="predicted"/>
<dbReference type="InterPro" id="IPR052196">
    <property type="entry name" value="Bact_Kbp"/>
</dbReference>
<feature type="region of interest" description="Disordered" evidence="1">
    <location>
        <begin position="154"/>
        <end position="174"/>
    </location>
</feature>
<dbReference type="CDD" id="cd00118">
    <property type="entry name" value="LysM"/>
    <property type="match status" value="1"/>
</dbReference>
<evidence type="ECO:0000313" key="3">
    <source>
        <dbReference type="EMBL" id="QVY60926.1"/>
    </source>
</evidence>
<dbReference type="EMBL" id="CP071709">
    <property type="protein sequence ID" value="QVY60926.1"/>
    <property type="molecule type" value="Genomic_DNA"/>
</dbReference>
<dbReference type="PANTHER" id="PTHR34700:SF4">
    <property type="entry name" value="PHAGE-LIKE ELEMENT PBSX PROTEIN XKDP"/>
    <property type="match status" value="1"/>
</dbReference>
<sequence>MYAFYMDGLQLPVTPAEMTMSITNQNKTISLINDGEVNILKVAGLTDISFTAVIPQARYPFAVYKDGFKDAAFFLDKFEKLKIGQKPFQFIVSRVSPAGKLLFDTNMAVSLEEYEITEDAENGMDLEVSFKLKQYRAYGTKKAVVKQESSSAAKKTVKAKSSRSSSKTPPKTHKVVSGDTLWALCKKYLGNGSRYPEIAKLNKIPNPDLIYPGQVIKFA</sequence>
<dbReference type="SUPFAM" id="SSF54106">
    <property type="entry name" value="LysM domain"/>
    <property type="match status" value="1"/>
</dbReference>
<dbReference type="Proteomes" id="UP000679247">
    <property type="component" value="Chromosome"/>
</dbReference>
<organism evidence="3 4">
    <name type="scientific">Cytobacillus gottheilii</name>
    <dbReference type="NCBI Taxonomy" id="859144"/>
    <lineage>
        <taxon>Bacteria</taxon>
        <taxon>Bacillati</taxon>
        <taxon>Bacillota</taxon>
        <taxon>Bacilli</taxon>
        <taxon>Bacillales</taxon>
        <taxon>Bacillaceae</taxon>
        <taxon>Cytobacillus</taxon>
    </lineage>
</organism>
<dbReference type="InterPro" id="IPR036779">
    <property type="entry name" value="LysM_dom_sf"/>
</dbReference>
<dbReference type="InterPro" id="IPR018392">
    <property type="entry name" value="LysM"/>
</dbReference>
<dbReference type="RefSeq" id="WP_214475715.1">
    <property type="nucleotide sequence ID" value="NZ_CP071709.1"/>
</dbReference>
<reference evidence="3 4" key="1">
    <citation type="submission" date="2021-03" db="EMBL/GenBank/DDBJ databases">
        <title>The first data on the complete genome of the tetrodotoxin-producing bacterium.</title>
        <authorList>
            <person name="Melnikova D.I."/>
            <person name="Nijland R."/>
            <person name="Magarlamov T.Y."/>
        </authorList>
    </citation>
    <scope>NUCLEOTIDE SEQUENCE [LARGE SCALE GENOMIC DNA]</scope>
    <source>
        <strain evidence="3 4">1839</strain>
    </source>
</reference>
<evidence type="ECO:0000256" key="1">
    <source>
        <dbReference type="SAM" id="MobiDB-lite"/>
    </source>
</evidence>
<dbReference type="PROSITE" id="PS51782">
    <property type="entry name" value="LYSM"/>
    <property type="match status" value="1"/>
</dbReference>
<feature type="domain" description="LysM" evidence="2">
    <location>
        <begin position="171"/>
        <end position="218"/>
    </location>
</feature>
<protein>
    <submittedName>
        <fullName evidence="3">LysM peptidoglycan-binding domain-containing protein</fullName>
    </submittedName>
</protein>
<dbReference type="SMART" id="SM00257">
    <property type="entry name" value="LysM"/>
    <property type="match status" value="1"/>
</dbReference>
<dbReference type="PANTHER" id="PTHR34700">
    <property type="entry name" value="POTASSIUM BINDING PROTEIN KBP"/>
    <property type="match status" value="1"/>
</dbReference>
<evidence type="ECO:0000259" key="2">
    <source>
        <dbReference type="PROSITE" id="PS51782"/>
    </source>
</evidence>
<name>A0ABX8FBT7_9BACI</name>
<dbReference type="Gene3D" id="3.10.350.10">
    <property type="entry name" value="LysM domain"/>
    <property type="match status" value="1"/>
</dbReference>
<evidence type="ECO:0000313" key="4">
    <source>
        <dbReference type="Proteomes" id="UP000679247"/>
    </source>
</evidence>
<accession>A0ABX8FBT7</accession>
<gene>
    <name evidence="3" type="ORF">J1899_18435</name>
</gene>